<reference evidence="3" key="1">
    <citation type="submission" date="2018-11" db="EMBL/GenBank/DDBJ databases">
        <title>Shewanella sp. M2.</title>
        <authorList>
            <person name="Hwang Y.J."/>
            <person name="Hwang C.Y."/>
        </authorList>
    </citation>
    <scope>NUCLEOTIDE SEQUENCE [LARGE SCALE GENOMIC DNA]</scope>
    <source>
        <strain evidence="3">LMG 19866</strain>
    </source>
</reference>
<evidence type="ECO:0000313" key="3">
    <source>
        <dbReference type="Proteomes" id="UP000278035"/>
    </source>
</evidence>
<dbReference type="RefSeq" id="WP_124729713.1">
    <property type="nucleotide sequence ID" value="NZ_CBCSKC010000092.1"/>
</dbReference>
<name>A0A3G8LQP5_9GAMM</name>
<proteinExistence type="predicted"/>
<dbReference type="AlphaFoldDB" id="A0A3G8LQP5"/>
<accession>A0A3G8LQP5</accession>
<dbReference type="Proteomes" id="UP000278035">
    <property type="component" value="Chromosome"/>
</dbReference>
<sequence length="145" mass="16700">MNKLFFIVVCLLLNSSVAEAKFDEDLQKRCVNIVNYKLAGELDSLLQYYYPKTRSNPKFVDFHKKRQVKHARRIAEKGAVDSVSVVDTNELPNPASDSKHAGFNIVEQRSILTHVKFSKEDRPVSYECIFGLEKESNEWFMLNAI</sequence>
<feature type="signal peptide" evidence="1">
    <location>
        <begin position="1"/>
        <end position="20"/>
    </location>
</feature>
<protein>
    <recommendedName>
        <fullName evidence="4">DUF4019 domain-containing protein</fullName>
    </recommendedName>
</protein>
<dbReference type="OrthoDB" id="6261546at2"/>
<feature type="chain" id="PRO_5018069413" description="DUF4019 domain-containing protein" evidence="1">
    <location>
        <begin position="21"/>
        <end position="145"/>
    </location>
</feature>
<gene>
    <name evidence="2" type="ORF">EGC82_04580</name>
</gene>
<dbReference type="EMBL" id="CP034015">
    <property type="protein sequence ID" value="AZG72103.1"/>
    <property type="molecule type" value="Genomic_DNA"/>
</dbReference>
<organism evidence="2 3">
    <name type="scientific">Shewanella livingstonensis</name>
    <dbReference type="NCBI Taxonomy" id="150120"/>
    <lineage>
        <taxon>Bacteria</taxon>
        <taxon>Pseudomonadati</taxon>
        <taxon>Pseudomonadota</taxon>
        <taxon>Gammaproteobacteria</taxon>
        <taxon>Alteromonadales</taxon>
        <taxon>Shewanellaceae</taxon>
        <taxon>Shewanella</taxon>
    </lineage>
</organism>
<evidence type="ECO:0000256" key="1">
    <source>
        <dbReference type="SAM" id="SignalP"/>
    </source>
</evidence>
<evidence type="ECO:0008006" key="4">
    <source>
        <dbReference type="Google" id="ProtNLM"/>
    </source>
</evidence>
<dbReference type="KEGG" id="slj:EGC82_04580"/>
<keyword evidence="1" id="KW-0732">Signal</keyword>
<evidence type="ECO:0000313" key="2">
    <source>
        <dbReference type="EMBL" id="AZG72103.1"/>
    </source>
</evidence>
<keyword evidence="3" id="KW-1185">Reference proteome</keyword>